<evidence type="ECO:0000313" key="2">
    <source>
        <dbReference type="Proteomes" id="UP001203338"/>
    </source>
</evidence>
<accession>A0ABT0PJG0</accession>
<evidence type="ECO:0000313" key="1">
    <source>
        <dbReference type="EMBL" id="MCL6271535.1"/>
    </source>
</evidence>
<dbReference type="Proteomes" id="UP001203338">
    <property type="component" value="Unassembled WGS sequence"/>
</dbReference>
<name>A0ABT0PJG0_9GAMM</name>
<protein>
    <submittedName>
        <fullName evidence="1">Uncharacterized protein</fullName>
    </submittedName>
</protein>
<sequence>MAELIRDGGGADTVDEGYEDVLLDRVLDEEVSVEYELTEETSVQSV</sequence>
<organism evidence="1 2">
    <name type="scientific">Parendozoicomonas callyspongiae</name>
    <dbReference type="NCBI Taxonomy" id="2942213"/>
    <lineage>
        <taxon>Bacteria</taxon>
        <taxon>Pseudomonadati</taxon>
        <taxon>Pseudomonadota</taxon>
        <taxon>Gammaproteobacteria</taxon>
        <taxon>Oceanospirillales</taxon>
        <taxon>Endozoicomonadaceae</taxon>
        <taxon>Parendozoicomonas</taxon>
    </lineage>
</organism>
<gene>
    <name evidence="1" type="ORF">M3P05_16590</name>
</gene>
<dbReference type="RefSeq" id="WP_249701155.1">
    <property type="nucleotide sequence ID" value="NZ_JAMFLX010000027.1"/>
</dbReference>
<reference evidence="1 2" key="1">
    <citation type="submission" date="2022-05" db="EMBL/GenBank/DDBJ databases">
        <authorList>
            <person name="Park J.-S."/>
        </authorList>
    </citation>
    <scope>NUCLEOTIDE SEQUENCE [LARGE SCALE GENOMIC DNA]</scope>
    <source>
        <strain evidence="1 2">2012CJ34-2</strain>
    </source>
</reference>
<keyword evidence="2" id="KW-1185">Reference proteome</keyword>
<dbReference type="EMBL" id="JAMFLX010000027">
    <property type="protein sequence ID" value="MCL6271535.1"/>
    <property type="molecule type" value="Genomic_DNA"/>
</dbReference>
<comment type="caution">
    <text evidence="1">The sequence shown here is derived from an EMBL/GenBank/DDBJ whole genome shotgun (WGS) entry which is preliminary data.</text>
</comment>
<proteinExistence type="predicted"/>